<proteinExistence type="inferred from homology"/>
<feature type="transmembrane region" description="Helical" evidence="4">
    <location>
        <begin position="37"/>
        <end position="56"/>
    </location>
</feature>
<dbReference type="KEGG" id="afx:JZ786_01615"/>
<dbReference type="PANTHER" id="PTHR43630:SF1">
    <property type="entry name" value="POLY-BETA-1,6-N-ACETYL-D-GLUCOSAMINE SYNTHASE"/>
    <property type="match status" value="1"/>
</dbReference>
<comment type="similarity">
    <text evidence="1">Belongs to the glycosyltransferase 2 family.</text>
</comment>
<keyword evidence="4" id="KW-1133">Transmembrane helix</keyword>
<feature type="transmembrane region" description="Helical" evidence="4">
    <location>
        <begin position="399"/>
        <end position="418"/>
    </location>
</feature>
<keyword evidence="6" id="KW-1185">Reference proteome</keyword>
<keyword evidence="2" id="KW-0328">Glycosyltransferase</keyword>
<evidence type="ECO:0000256" key="1">
    <source>
        <dbReference type="ARBA" id="ARBA00006739"/>
    </source>
</evidence>
<sequence length="449" mass="51078">MKRQRFSFAVIACTSLVLFGCIGLALTHNFISEDVRYFLSIIVCVVEATLLLWSFYQSIIGIAGVMPLKQINTPLKRYPKILCLTAAHNEDAVIATHIRSLKSLNYPSGAYSIVVLADNCTDQTARVADAAGATVWERHNSRLTGKGHALRWALHQKANLEEYDAICFFDADNLVHSDFLTVMARHVEDGKMAVQGYLDTKNPWDSWVTTAYASSYWYMNRFWQRARAILGLSAAICGTGFCLSTQALRQIPWEATSLTEDLEYTARLLLRGHRVHFAHDALVYDEKPLNYAATVPQRQRWMQGFWTTAFKYTKPLSKIAFSGESSWLRSVDLLIYTWQPVFVLLTGLNILFSVAQWCFGMKWFHPWLISLIPPAAWETLGLIGLALPITALILERAGWRAYVLFPLYLVFNVSWVPITIEAIRHLKSTEWVHTEHHRAISLEEIDKVS</sequence>
<evidence type="ECO:0000313" key="5">
    <source>
        <dbReference type="EMBL" id="QSO47772.1"/>
    </source>
</evidence>
<evidence type="ECO:0000256" key="3">
    <source>
        <dbReference type="ARBA" id="ARBA00022679"/>
    </source>
</evidence>
<organism evidence="5 6">
    <name type="scientific">Alicyclobacillus mengziensis</name>
    <dbReference type="NCBI Taxonomy" id="2931921"/>
    <lineage>
        <taxon>Bacteria</taxon>
        <taxon>Bacillati</taxon>
        <taxon>Bacillota</taxon>
        <taxon>Bacilli</taxon>
        <taxon>Bacillales</taxon>
        <taxon>Alicyclobacillaceae</taxon>
        <taxon>Alicyclobacillus</taxon>
    </lineage>
</organism>
<dbReference type="Proteomes" id="UP000663505">
    <property type="component" value="Chromosome"/>
</dbReference>
<name>A0A9X7W073_9BACL</name>
<dbReference type="PANTHER" id="PTHR43630">
    <property type="entry name" value="POLY-BETA-1,6-N-ACETYL-D-GLUCOSAMINE SYNTHASE"/>
    <property type="match status" value="1"/>
</dbReference>
<feature type="transmembrane region" description="Helical" evidence="4">
    <location>
        <begin position="367"/>
        <end position="393"/>
    </location>
</feature>
<evidence type="ECO:0000256" key="2">
    <source>
        <dbReference type="ARBA" id="ARBA00022676"/>
    </source>
</evidence>
<dbReference type="Pfam" id="PF13641">
    <property type="entry name" value="Glyco_tranf_2_3"/>
    <property type="match status" value="1"/>
</dbReference>
<dbReference type="CDD" id="cd06438">
    <property type="entry name" value="EpsO_like"/>
    <property type="match status" value="1"/>
</dbReference>
<keyword evidence="3" id="KW-0808">Transferase</keyword>
<gene>
    <name evidence="5" type="ORF">JZ786_01615</name>
</gene>
<accession>A0A9X7W073</accession>
<dbReference type="GO" id="GO:0016757">
    <property type="term" value="F:glycosyltransferase activity"/>
    <property type="evidence" value="ECO:0007669"/>
    <property type="project" value="UniProtKB-KW"/>
</dbReference>
<keyword evidence="4" id="KW-0472">Membrane</keyword>
<dbReference type="SUPFAM" id="SSF53448">
    <property type="entry name" value="Nucleotide-diphospho-sugar transferases"/>
    <property type="match status" value="1"/>
</dbReference>
<dbReference type="InterPro" id="IPR029044">
    <property type="entry name" value="Nucleotide-diphossugar_trans"/>
</dbReference>
<dbReference type="EMBL" id="CP071182">
    <property type="protein sequence ID" value="QSO47772.1"/>
    <property type="molecule type" value="Genomic_DNA"/>
</dbReference>
<keyword evidence="4" id="KW-0812">Transmembrane</keyword>
<evidence type="ECO:0000313" key="6">
    <source>
        <dbReference type="Proteomes" id="UP000663505"/>
    </source>
</evidence>
<dbReference type="PROSITE" id="PS51257">
    <property type="entry name" value="PROKAR_LIPOPROTEIN"/>
    <property type="match status" value="1"/>
</dbReference>
<protein>
    <submittedName>
        <fullName evidence="5">Glycosyltransferase</fullName>
    </submittedName>
</protein>
<dbReference type="Gene3D" id="3.90.550.10">
    <property type="entry name" value="Spore Coat Polysaccharide Biosynthesis Protein SpsA, Chain A"/>
    <property type="match status" value="1"/>
</dbReference>
<evidence type="ECO:0000256" key="4">
    <source>
        <dbReference type="SAM" id="Phobius"/>
    </source>
</evidence>
<reference evidence="5 6" key="1">
    <citation type="submission" date="2021-02" db="EMBL/GenBank/DDBJ databases">
        <title>Alicyclobacillus curvatus sp. nov. and Alicyclobacillus mengziensis sp. nov., two acidophilic bacteria isolated from acid mine drainage.</title>
        <authorList>
            <person name="Huang Y."/>
        </authorList>
    </citation>
    <scope>NUCLEOTIDE SEQUENCE [LARGE SCALE GENOMIC DNA]</scope>
    <source>
        <strain evidence="5 6">S30H14</strain>
    </source>
</reference>
<feature type="transmembrane region" description="Helical" evidence="4">
    <location>
        <begin position="333"/>
        <end position="355"/>
    </location>
</feature>
<dbReference type="RefSeq" id="WP_206657115.1">
    <property type="nucleotide sequence ID" value="NZ_CP071182.1"/>
</dbReference>
<dbReference type="AlphaFoldDB" id="A0A9X7W073"/>